<dbReference type="GO" id="GO:0016787">
    <property type="term" value="F:hydrolase activity"/>
    <property type="evidence" value="ECO:0007669"/>
    <property type="project" value="UniProtKB-KW"/>
</dbReference>
<gene>
    <name evidence="3" type="ORF">ACFFR3_47360</name>
</gene>
<reference evidence="3 4" key="1">
    <citation type="submission" date="2024-09" db="EMBL/GenBank/DDBJ databases">
        <authorList>
            <person name="Sun Q."/>
            <person name="Mori K."/>
        </authorList>
    </citation>
    <scope>NUCLEOTIDE SEQUENCE [LARGE SCALE GENOMIC DNA]</scope>
    <source>
        <strain evidence="3 4">JCM 3324</strain>
    </source>
</reference>
<accession>A0ABV5P3M6</accession>
<evidence type="ECO:0000313" key="4">
    <source>
        <dbReference type="Proteomes" id="UP001589568"/>
    </source>
</evidence>
<evidence type="ECO:0000256" key="1">
    <source>
        <dbReference type="SAM" id="MobiDB-lite"/>
    </source>
</evidence>
<dbReference type="InterPro" id="IPR029058">
    <property type="entry name" value="AB_hydrolase_fold"/>
</dbReference>
<feature type="compositionally biased region" description="Basic and acidic residues" evidence="1">
    <location>
        <begin position="66"/>
        <end position="76"/>
    </location>
</feature>
<sequence>MRTHLLKTNDVDLAYDVHGPSPAEGGHRPLFMIGQPMDASGFRALAARFTDRTVITYDPRGLGRSVRRDGRDDHTPETQAGDVHAIIEAVGGPVDMFASSGGAVTALALVAAHPGDVHTLVAHEPPVMPLLPDAEAALRARAGVKKAYDSKGWGAGMAAFMGLTSWQGEFTDDYFAQPAPDPAAYGMPTEDDGSRDDPLLSDRSWAVSDYRPDTAALLAAPTRVVIAVGEESTGILTARTAEALATVLGQKATVFPSHHGGFLDDEFGYAGQPDAFAVRLREVLDSA</sequence>
<name>A0ABV5P3M6_9ACTN</name>
<keyword evidence="3" id="KW-0378">Hydrolase</keyword>
<feature type="region of interest" description="Disordered" evidence="1">
    <location>
        <begin position="61"/>
        <end position="80"/>
    </location>
</feature>
<dbReference type="InterPro" id="IPR000073">
    <property type="entry name" value="AB_hydrolase_1"/>
</dbReference>
<dbReference type="Pfam" id="PF00561">
    <property type="entry name" value="Abhydrolase_1"/>
    <property type="match status" value="1"/>
</dbReference>
<dbReference type="EMBL" id="JBHMCF010000060">
    <property type="protein sequence ID" value="MFB9477160.1"/>
    <property type="molecule type" value="Genomic_DNA"/>
</dbReference>
<dbReference type="Proteomes" id="UP001589568">
    <property type="component" value="Unassembled WGS sequence"/>
</dbReference>
<organism evidence="3 4">
    <name type="scientific">Nonomuraea salmonea</name>
    <dbReference type="NCBI Taxonomy" id="46181"/>
    <lineage>
        <taxon>Bacteria</taxon>
        <taxon>Bacillati</taxon>
        <taxon>Actinomycetota</taxon>
        <taxon>Actinomycetes</taxon>
        <taxon>Streptosporangiales</taxon>
        <taxon>Streptosporangiaceae</taxon>
        <taxon>Nonomuraea</taxon>
    </lineage>
</organism>
<evidence type="ECO:0000313" key="3">
    <source>
        <dbReference type="EMBL" id="MFB9477160.1"/>
    </source>
</evidence>
<dbReference type="Gene3D" id="3.40.50.1820">
    <property type="entry name" value="alpha/beta hydrolase"/>
    <property type="match status" value="1"/>
</dbReference>
<evidence type="ECO:0000259" key="2">
    <source>
        <dbReference type="Pfam" id="PF00561"/>
    </source>
</evidence>
<feature type="domain" description="AB hydrolase-1" evidence="2">
    <location>
        <begin position="43"/>
        <end position="137"/>
    </location>
</feature>
<feature type="region of interest" description="Disordered" evidence="1">
    <location>
        <begin position="179"/>
        <end position="199"/>
    </location>
</feature>
<dbReference type="SUPFAM" id="SSF53474">
    <property type="entry name" value="alpha/beta-Hydrolases"/>
    <property type="match status" value="1"/>
</dbReference>
<keyword evidence="4" id="KW-1185">Reference proteome</keyword>
<proteinExistence type="predicted"/>
<comment type="caution">
    <text evidence="3">The sequence shown here is derived from an EMBL/GenBank/DDBJ whole genome shotgun (WGS) entry which is preliminary data.</text>
</comment>
<protein>
    <submittedName>
        <fullName evidence="3">Alpha/beta fold hydrolase</fullName>
    </submittedName>
</protein>